<dbReference type="GeneID" id="63853519"/>
<dbReference type="RefSeq" id="XP_040792343.1">
    <property type="nucleotide sequence ID" value="XM_040936269.1"/>
</dbReference>
<dbReference type="Proteomes" id="UP000800039">
    <property type="component" value="Unassembled WGS sequence"/>
</dbReference>
<reference evidence="1" key="1">
    <citation type="submission" date="2020-01" db="EMBL/GenBank/DDBJ databases">
        <authorList>
            <consortium name="DOE Joint Genome Institute"/>
            <person name="Haridas S."/>
            <person name="Albert R."/>
            <person name="Binder M."/>
            <person name="Bloem J."/>
            <person name="Labutti K."/>
            <person name="Salamov A."/>
            <person name="Andreopoulos B."/>
            <person name="Baker S.E."/>
            <person name="Barry K."/>
            <person name="Bills G."/>
            <person name="Bluhm B.H."/>
            <person name="Cannon C."/>
            <person name="Castanera R."/>
            <person name="Culley D.E."/>
            <person name="Daum C."/>
            <person name="Ezra D."/>
            <person name="Gonzalez J.B."/>
            <person name="Henrissat B."/>
            <person name="Kuo A."/>
            <person name="Liang C."/>
            <person name="Lipzen A."/>
            <person name="Lutzoni F."/>
            <person name="Magnuson J."/>
            <person name="Mondo S."/>
            <person name="Nolan M."/>
            <person name="Ohm R."/>
            <person name="Pangilinan J."/>
            <person name="Park H.-J."/>
            <person name="Ramirez L."/>
            <person name="Alfaro M."/>
            <person name="Sun H."/>
            <person name="Tritt A."/>
            <person name="Yoshinaga Y."/>
            <person name="Zwiers L.-H."/>
            <person name="Turgeon B.G."/>
            <person name="Goodwin S.B."/>
            <person name="Spatafora J.W."/>
            <person name="Crous P.W."/>
            <person name="Grigoriev I.V."/>
        </authorList>
    </citation>
    <scope>NUCLEOTIDE SEQUENCE</scope>
    <source>
        <strain evidence="1">CBS 394.84</strain>
    </source>
</reference>
<protein>
    <submittedName>
        <fullName evidence="1">Uncharacterized protein</fullName>
    </submittedName>
</protein>
<name>A0A9P4GQC8_9PLEO</name>
<organism evidence="1 2">
    <name type="scientific">Cucurbitaria berberidis CBS 394.84</name>
    <dbReference type="NCBI Taxonomy" id="1168544"/>
    <lineage>
        <taxon>Eukaryota</taxon>
        <taxon>Fungi</taxon>
        <taxon>Dikarya</taxon>
        <taxon>Ascomycota</taxon>
        <taxon>Pezizomycotina</taxon>
        <taxon>Dothideomycetes</taxon>
        <taxon>Pleosporomycetidae</taxon>
        <taxon>Pleosporales</taxon>
        <taxon>Pleosporineae</taxon>
        <taxon>Cucurbitariaceae</taxon>
        <taxon>Cucurbitaria</taxon>
    </lineage>
</organism>
<accession>A0A9P4GQC8</accession>
<dbReference type="EMBL" id="ML976614">
    <property type="protein sequence ID" value="KAF1849780.1"/>
    <property type="molecule type" value="Genomic_DNA"/>
</dbReference>
<keyword evidence="2" id="KW-1185">Reference proteome</keyword>
<sequence length="127" mass="14464">MSSTDTSYAFVLMTLTRPIDTTPFPPAITEPWQGQPEGVWKYNLSSSDFLRLKMWRLRDDMRKLDVKAGSEDGTPNGAFLSIDHGEYKLVGGGEPMWEFNIVVGKDRVNDKNVKRLYWVEKAAYTQG</sequence>
<evidence type="ECO:0000313" key="1">
    <source>
        <dbReference type="EMBL" id="KAF1849780.1"/>
    </source>
</evidence>
<proteinExistence type="predicted"/>
<comment type="caution">
    <text evidence="1">The sequence shown here is derived from an EMBL/GenBank/DDBJ whole genome shotgun (WGS) entry which is preliminary data.</text>
</comment>
<gene>
    <name evidence="1" type="ORF">K460DRAFT_399891</name>
</gene>
<dbReference type="AlphaFoldDB" id="A0A9P4GQC8"/>
<evidence type="ECO:0000313" key="2">
    <source>
        <dbReference type="Proteomes" id="UP000800039"/>
    </source>
</evidence>